<evidence type="ECO:0000313" key="3">
    <source>
        <dbReference type="EMBL" id="NKY68343.1"/>
    </source>
</evidence>
<reference evidence="3 4" key="1">
    <citation type="submission" date="2020-04" db="EMBL/GenBank/DDBJ databases">
        <title>MicrobeNet Type strains.</title>
        <authorList>
            <person name="Nicholson A.C."/>
        </authorList>
    </citation>
    <scope>NUCLEOTIDE SEQUENCE [LARGE SCALE GENOMIC DNA]</scope>
    <source>
        <strain evidence="3 4">ATCC 700355</strain>
    </source>
</reference>
<evidence type="ECO:0000313" key="5">
    <source>
        <dbReference type="Proteomes" id="UP001549139"/>
    </source>
</evidence>
<evidence type="ECO:0000256" key="1">
    <source>
        <dbReference type="SAM" id="Phobius"/>
    </source>
</evidence>
<dbReference type="EMBL" id="JAAXPF010000002">
    <property type="protein sequence ID" value="NKY68343.1"/>
    <property type="molecule type" value="Genomic_DNA"/>
</dbReference>
<dbReference type="EMBL" id="JBEPNZ010000001">
    <property type="protein sequence ID" value="MET3943724.1"/>
    <property type="molecule type" value="Genomic_DNA"/>
</dbReference>
<name>A0A7X6REI0_9CORY</name>
<evidence type="ECO:0000313" key="2">
    <source>
        <dbReference type="EMBL" id="MET3943724.1"/>
    </source>
</evidence>
<feature type="transmembrane region" description="Helical" evidence="1">
    <location>
        <begin position="12"/>
        <end position="30"/>
    </location>
</feature>
<keyword evidence="1" id="KW-1133">Transmembrane helix</keyword>
<keyword evidence="1" id="KW-0472">Membrane</keyword>
<dbReference type="RefSeq" id="WP_144242428.1">
    <property type="nucleotide sequence ID" value="NZ_JAAXPF010000002.1"/>
</dbReference>
<accession>A0A7X6REI0</accession>
<keyword evidence="1" id="KW-0812">Transmembrane</keyword>
<dbReference type="Proteomes" id="UP000554284">
    <property type="component" value="Unassembled WGS sequence"/>
</dbReference>
<protein>
    <submittedName>
        <fullName evidence="3">Uncharacterized protein</fullName>
    </submittedName>
</protein>
<dbReference type="Proteomes" id="UP001549139">
    <property type="component" value="Unassembled WGS sequence"/>
</dbReference>
<feature type="transmembrane region" description="Helical" evidence="1">
    <location>
        <begin position="234"/>
        <end position="259"/>
    </location>
</feature>
<evidence type="ECO:0000313" key="4">
    <source>
        <dbReference type="Proteomes" id="UP000554284"/>
    </source>
</evidence>
<reference evidence="2 5" key="2">
    <citation type="submission" date="2024-06" db="EMBL/GenBank/DDBJ databases">
        <title>Sequencing the genomes of 1000 actinobacteria strains.</title>
        <authorList>
            <person name="Klenk H.-P."/>
        </authorList>
    </citation>
    <scope>NUCLEOTIDE SEQUENCE [LARGE SCALE GENOMIC DNA]</scope>
    <source>
        <strain evidence="2 5">DSM 44265</strain>
    </source>
</reference>
<gene>
    <name evidence="3" type="ORF">HF989_03000</name>
    <name evidence="2" type="ORF">JOF50_000523</name>
</gene>
<keyword evidence="5" id="KW-1185">Reference proteome</keyword>
<feature type="transmembrane region" description="Helical" evidence="1">
    <location>
        <begin position="203"/>
        <end position="222"/>
    </location>
</feature>
<feature type="transmembrane region" description="Helical" evidence="1">
    <location>
        <begin position="157"/>
        <end position="176"/>
    </location>
</feature>
<dbReference type="AlphaFoldDB" id="A0A7X6REI0"/>
<feature type="transmembrane region" description="Helical" evidence="1">
    <location>
        <begin position="90"/>
        <end position="114"/>
    </location>
</feature>
<organism evidence="3 4">
    <name type="scientific">Corynebacterium mucifaciens</name>
    <dbReference type="NCBI Taxonomy" id="57171"/>
    <lineage>
        <taxon>Bacteria</taxon>
        <taxon>Bacillati</taxon>
        <taxon>Actinomycetota</taxon>
        <taxon>Actinomycetes</taxon>
        <taxon>Mycobacteriales</taxon>
        <taxon>Corynebacteriaceae</taxon>
        <taxon>Corynebacterium</taxon>
    </lineage>
</organism>
<proteinExistence type="predicted"/>
<feature type="transmembrane region" description="Helical" evidence="1">
    <location>
        <begin position="50"/>
        <end position="69"/>
    </location>
</feature>
<comment type="caution">
    <text evidence="3">The sequence shown here is derived from an EMBL/GenBank/DDBJ whole genome shotgun (WGS) entry which is preliminary data.</text>
</comment>
<sequence>MIARKLGSPVFLVLGVIQVVFSVGVSFWVTSKQMQFAYPRIADIAEAFRFVTALSCFGLAVIVSFNVAALGSPRVGTANPLGRYPLKLQVLFLTLTPALITAVSISFGALPSFIDAITQSAVGSVWLPLVVVVSTAFLFTVAALSALVALTFRKFHPVVSSLISVIVAYFVVAFGANSDKTWAVAPIVLQAIEPTDLTEPRNLVVALGVSACLALAAGGLLLKAAGVSKYFSVSGLVSMTAIFGVSALLQAAAGSAAIVDRDSCALTSGGSEICVDSADKPGLEQMVRDVSAVEEYLPERVSPRKLASTSAYRVKTGDHGYQQFTIAGEDRRLDISGLLLDELGIDSCTDPTSEGAFVIDRVGVYITKRTGVYSKNVENNGAFYHSISESGETDPAPEDVLSFLDPSVVDDNLAKNWRAIESCQATWDMLTAES</sequence>
<feature type="transmembrane region" description="Helical" evidence="1">
    <location>
        <begin position="126"/>
        <end position="150"/>
    </location>
</feature>